<sequence length="63" mass="7135">MTDDEIWALRRGAHDSEKLYAAYAKAQKIGQTVVILAHQVKGYRIPEAESKNTAHQSKKNVIR</sequence>
<gene>
    <name evidence="1" type="primary">aceE_4</name>
    <name evidence="1" type="ORF">NCTC10638_03240</name>
</gene>
<dbReference type="Proteomes" id="UP000254802">
    <property type="component" value="Unassembled WGS sequence"/>
</dbReference>
<proteinExistence type="predicted"/>
<dbReference type="GO" id="GO:0004739">
    <property type="term" value="F:pyruvate dehydrogenase (acetyl-transferring) activity"/>
    <property type="evidence" value="ECO:0007669"/>
    <property type="project" value="UniProtKB-EC"/>
</dbReference>
<name>A0A378N8P9_MANHA</name>
<dbReference type="SUPFAM" id="SSF52518">
    <property type="entry name" value="Thiamin diphosphate-binding fold (THDP-binding)"/>
    <property type="match status" value="1"/>
</dbReference>
<dbReference type="InterPro" id="IPR051157">
    <property type="entry name" value="PDH/Transketolase"/>
</dbReference>
<evidence type="ECO:0000313" key="2">
    <source>
        <dbReference type="Proteomes" id="UP000254802"/>
    </source>
</evidence>
<accession>A0A378N8P9</accession>
<reference evidence="1 2" key="1">
    <citation type="submission" date="2018-06" db="EMBL/GenBank/DDBJ databases">
        <authorList>
            <consortium name="Pathogen Informatics"/>
            <person name="Doyle S."/>
        </authorList>
    </citation>
    <scope>NUCLEOTIDE SEQUENCE [LARGE SCALE GENOMIC DNA]</scope>
    <source>
        <strain evidence="1 2">NCTC10638</strain>
    </source>
</reference>
<keyword evidence="1" id="KW-0670">Pyruvate</keyword>
<keyword evidence="1" id="KW-0560">Oxidoreductase</keyword>
<dbReference type="Gene3D" id="3.40.50.970">
    <property type="match status" value="1"/>
</dbReference>
<protein>
    <submittedName>
        <fullName evidence="1">Pyruvate dehydrogenase E1 component</fullName>
        <ecNumber evidence="1">1.2.4.1</ecNumber>
    </submittedName>
</protein>
<dbReference type="EC" id="1.2.4.1" evidence="1"/>
<dbReference type="PANTHER" id="PTHR43825:SF3">
    <property type="entry name" value="PYRUVATE DEHYDROGENASE E1 COMPONENT"/>
    <property type="match status" value="1"/>
</dbReference>
<dbReference type="AlphaFoldDB" id="A0A378N8P9"/>
<dbReference type="InterPro" id="IPR029061">
    <property type="entry name" value="THDP-binding"/>
</dbReference>
<dbReference type="PANTHER" id="PTHR43825">
    <property type="entry name" value="PYRUVATE DEHYDROGENASE E1 COMPONENT"/>
    <property type="match status" value="1"/>
</dbReference>
<dbReference type="EMBL" id="UGPN01000002">
    <property type="protein sequence ID" value="STY64065.1"/>
    <property type="molecule type" value="Genomic_DNA"/>
</dbReference>
<organism evidence="1 2">
    <name type="scientific">Mannheimia haemolytica</name>
    <name type="common">Pasteurella haemolytica</name>
    <dbReference type="NCBI Taxonomy" id="75985"/>
    <lineage>
        <taxon>Bacteria</taxon>
        <taxon>Pseudomonadati</taxon>
        <taxon>Pseudomonadota</taxon>
        <taxon>Gammaproteobacteria</taxon>
        <taxon>Pasteurellales</taxon>
        <taxon>Pasteurellaceae</taxon>
        <taxon>Mannheimia</taxon>
    </lineage>
</organism>
<evidence type="ECO:0000313" key="1">
    <source>
        <dbReference type="EMBL" id="STY64065.1"/>
    </source>
</evidence>